<dbReference type="GO" id="GO:0005829">
    <property type="term" value="C:cytosol"/>
    <property type="evidence" value="ECO:0007669"/>
    <property type="project" value="TreeGrafter"/>
</dbReference>
<keyword evidence="2 8" id="KW-0547">Nucleotide-binding</keyword>
<dbReference type="PANTHER" id="PTHR47959">
    <property type="entry name" value="ATP-DEPENDENT RNA HELICASE RHLE-RELATED"/>
    <property type="match status" value="1"/>
</dbReference>
<dbReference type="PROSITE" id="PS00039">
    <property type="entry name" value="DEAD_ATP_HELICASE"/>
    <property type="match status" value="1"/>
</dbReference>
<evidence type="ECO:0000259" key="11">
    <source>
        <dbReference type="PROSITE" id="PS51194"/>
    </source>
</evidence>
<dbReference type="EC" id="3.6.4.13" evidence="1"/>
<feature type="domain" description="Helicase ATP-binding" evidence="10">
    <location>
        <begin position="196"/>
        <end position="380"/>
    </location>
</feature>
<evidence type="ECO:0000256" key="9">
    <source>
        <dbReference type="SAM" id="MobiDB-lite"/>
    </source>
</evidence>
<dbReference type="InterPro" id="IPR050079">
    <property type="entry name" value="DEAD_box_RNA_helicase"/>
</dbReference>
<dbReference type="Pfam" id="PF00270">
    <property type="entry name" value="DEAD"/>
    <property type="match status" value="1"/>
</dbReference>
<dbReference type="EMBL" id="SWFS01000301">
    <property type="protein sequence ID" value="KAA8910742.1"/>
    <property type="molecule type" value="Genomic_DNA"/>
</dbReference>
<accession>A0A642V1F5</accession>
<dbReference type="Pfam" id="PF00271">
    <property type="entry name" value="Helicase_C"/>
    <property type="match status" value="1"/>
</dbReference>
<evidence type="ECO:0000256" key="8">
    <source>
        <dbReference type="RuleBase" id="RU000492"/>
    </source>
</evidence>
<feature type="region of interest" description="Disordered" evidence="9">
    <location>
        <begin position="88"/>
        <end position="149"/>
    </location>
</feature>
<comment type="caution">
    <text evidence="12">The sequence shown here is derived from an EMBL/GenBank/DDBJ whole genome shotgun (WGS) entry which is preliminary data.</text>
</comment>
<evidence type="ECO:0000256" key="3">
    <source>
        <dbReference type="ARBA" id="ARBA00022801"/>
    </source>
</evidence>
<evidence type="ECO:0000256" key="1">
    <source>
        <dbReference type="ARBA" id="ARBA00012552"/>
    </source>
</evidence>
<evidence type="ECO:0000313" key="12">
    <source>
        <dbReference type="EMBL" id="KAA8910742.1"/>
    </source>
</evidence>
<evidence type="ECO:0000256" key="5">
    <source>
        <dbReference type="ARBA" id="ARBA00022840"/>
    </source>
</evidence>
<comment type="similarity">
    <text evidence="8">Belongs to the DEAD box helicase family.</text>
</comment>
<dbReference type="InterPro" id="IPR011545">
    <property type="entry name" value="DEAD/DEAH_box_helicase_dom"/>
</dbReference>
<dbReference type="Proteomes" id="UP000761534">
    <property type="component" value="Unassembled WGS sequence"/>
</dbReference>
<dbReference type="InterPro" id="IPR000629">
    <property type="entry name" value="RNA-helicase_DEAD-box_CS"/>
</dbReference>
<dbReference type="PROSITE" id="PS51194">
    <property type="entry name" value="HELICASE_CTER"/>
    <property type="match status" value="1"/>
</dbReference>
<dbReference type="PANTHER" id="PTHR47959:SF1">
    <property type="entry name" value="ATP-DEPENDENT RNA HELICASE DBPA"/>
    <property type="match status" value="1"/>
</dbReference>
<dbReference type="OrthoDB" id="4310724at2759"/>
<dbReference type="AlphaFoldDB" id="A0A642V1F5"/>
<feature type="region of interest" description="Disordered" evidence="9">
    <location>
        <begin position="606"/>
        <end position="628"/>
    </location>
</feature>
<keyword evidence="13" id="KW-1185">Reference proteome</keyword>
<keyword evidence="3 8" id="KW-0378">Hydrolase</keyword>
<comment type="catalytic activity">
    <reaction evidence="7">
        <text>ATP + H2O = ADP + phosphate + H(+)</text>
        <dbReference type="Rhea" id="RHEA:13065"/>
        <dbReference type="ChEBI" id="CHEBI:15377"/>
        <dbReference type="ChEBI" id="CHEBI:15378"/>
        <dbReference type="ChEBI" id="CHEBI:30616"/>
        <dbReference type="ChEBI" id="CHEBI:43474"/>
        <dbReference type="ChEBI" id="CHEBI:456216"/>
        <dbReference type="EC" id="3.6.4.13"/>
    </reaction>
</comment>
<organism evidence="12 13">
    <name type="scientific">Trichomonascus ciferrii</name>
    <dbReference type="NCBI Taxonomy" id="44093"/>
    <lineage>
        <taxon>Eukaryota</taxon>
        <taxon>Fungi</taxon>
        <taxon>Dikarya</taxon>
        <taxon>Ascomycota</taxon>
        <taxon>Saccharomycotina</taxon>
        <taxon>Dipodascomycetes</taxon>
        <taxon>Dipodascales</taxon>
        <taxon>Trichomonascaceae</taxon>
        <taxon>Trichomonascus</taxon>
        <taxon>Trichomonascus ciferrii complex</taxon>
    </lineage>
</organism>
<evidence type="ECO:0000256" key="4">
    <source>
        <dbReference type="ARBA" id="ARBA00022806"/>
    </source>
</evidence>
<dbReference type="InterPro" id="IPR001650">
    <property type="entry name" value="Helicase_C-like"/>
</dbReference>
<sequence>MAEGDQNKKVAAKKLLQKKKTQKGKVGKNARIEKKRKLPKGKFVKVDALKWKPVEIPDAIDDFGGMYGFEEIDGVGVDIVDGQVKFRTDKDDNIKDDNDDEENGDKMAVDDDGEKEEGEGKEKEKTENKGENKKKKHVEKHDSNLGSLSFAGLDQMDEDEEEDVEDVWGLSLSVPIRKAIKQLGFESPTEIQTQSIPKVLDGEDVIGKAATGSGKTLAYGIPMLETHLQAMLQDGEKEWPSGIIFGPTRELVNQISKHLIQVAEFCNFGANSGIINITGGLSIQKQIRLLDRKPAVIVATPGRFLELITMSPKHLEMVKKAETLVLDEADRLIQEGHFQDLEKILDLMGRGKRQTLVYSATFSKELMLNLDKKRRPTSKDDAIKLLKQKLEFRHEPVFIDSNPAETIAAQVVESVLECGALEKDLYLYYFLTAYPGRTMVFTNSINTTKRLAQCLKELEVKTYKLYSGMEQKHRLSALEKFREDQNGVLIATDVAARGLDIPAVQHVVHYHVPKSADLYVHRSGRTARAGLDGVSVVLCSPDEISPFNKLRQKVKSDIQLFDPDYEMIRELKPRVQIAQKLTDSAKAEYKKKGDDIDALAKEAGLVDDDDEPIQSKPSKREQALDKAEKRELKAELKSLLSKPVGRVSKYITSGHKNLAHMVVSGSTHESFIGREKGTALQKLRK</sequence>
<evidence type="ECO:0000313" key="13">
    <source>
        <dbReference type="Proteomes" id="UP000761534"/>
    </source>
</evidence>
<dbReference type="Gene3D" id="3.40.50.300">
    <property type="entry name" value="P-loop containing nucleotide triphosphate hydrolases"/>
    <property type="match status" value="2"/>
</dbReference>
<dbReference type="VEuPathDB" id="FungiDB:TRICI_004054"/>
<feature type="domain" description="Helicase C-terminal" evidence="11">
    <location>
        <begin position="426"/>
        <end position="572"/>
    </location>
</feature>
<feature type="compositionally biased region" description="Basic residues" evidence="9">
    <location>
        <begin position="10"/>
        <end position="34"/>
    </location>
</feature>
<evidence type="ECO:0000259" key="10">
    <source>
        <dbReference type="PROSITE" id="PS51192"/>
    </source>
</evidence>
<dbReference type="PROSITE" id="PS51192">
    <property type="entry name" value="HELICASE_ATP_BIND_1"/>
    <property type="match status" value="1"/>
</dbReference>
<keyword evidence="6" id="KW-0694">RNA-binding</keyword>
<dbReference type="SMART" id="SM00490">
    <property type="entry name" value="HELICc"/>
    <property type="match status" value="1"/>
</dbReference>
<dbReference type="GO" id="GO:0016787">
    <property type="term" value="F:hydrolase activity"/>
    <property type="evidence" value="ECO:0007669"/>
    <property type="project" value="UniProtKB-KW"/>
</dbReference>
<name>A0A642V1F5_9ASCO</name>
<protein>
    <recommendedName>
        <fullName evidence="1">RNA helicase</fullName>
        <ecNumber evidence="1">3.6.4.13</ecNumber>
    </recommendedName>
</protein>
<reference evidence="12" key="1">
    <citation type="journal article" date="2019" name="G3 (Bethesda)">
        <title>Genome Assemblies of Two Rare Opportunistic Yeast Pathogens: Diutina rugosa (syn. Candida rugosa) and Trichomonascus ciferrii (syn. Candida ciferrii).</title>
        <authorList>
            <person name="Mixao V."/>
            <person name="Saus E."/>
            <person name="Hansen A.P."/>
            <person name="Lass-Florl C."/>
            <person name="Gabaldon T."/>
        </authorList>
    </citation>
    <scope>NUCLEOTIDE SEQUENCE</scope>
    <source>
        <strain evidence="12">CBS 4856</strain>
    </source>
</reference>
<evidence type="ECO:0000256" key="2">
    <source>
        <dbReference type="ARBA" id="ARBA00022741"/>
    </source>
</evidence>
<dbReference type="GO" id="GO:0006364">
    <property type="term" value="P:rRNA processing"/>
    <property type="evidence" value="ECO:0007669"/>
    <property type="project" value="UniProtKB-ARBA"/>
</dbReference>
<proteinExistence type="inferred from homology"/>
<feature type="region of interest" description="Disordered" evidence="9">
    <location>
        <begin position="1"/>
        <end position="34"/>
    </location>
</feature>
<gene>
    <name evidence="12" type="ORF">TRICI_004054</name>
</gene>
<dbReference type="SMART" id="SM00487">
    <property type="entry name" value="DEXDc"/>
    <property type="match status" value="1"/>
</dbReference>
<dbReference type="GO" id="GO:0005524">
    <property type="term" value="F:ATP binding"/>
    <property type="evidence" value="ECO:0007669"/>
    <property type="project" value="UniProtKB-KW"/>
</dbReference>
<dbReference type="GO" id="GO:0003724">
    <property type="term" value="F:RNA helicase activity"/>
    <property type="evidence" value="ECO:0007669"/>
    <property type="project" value="UniProtKB-EC"/>
</dbReference>
<dbReference type="SUPFAM" id="SSF52540">
    <property type="entry name" value="P-loop containing nucleoside triphosphate hydrolases"/>
    <property type="match status" value="1"/>
</dbReference>
<dbReference type="GO" id="GO:0003723">
    <property type="term" value="F:RNA binding"/>
    <property type="evidence" value="ECO:0007669"/>
    <property type="project" value="UniProtKB-KW"/>
</dbReference>
<feature type="compositionally biased region" description="Basic and acidic residues" evidence="9">
    <location>
        <begin position="618"/>
        <end position="628"/>
    </location>
</feature>
<feature type="compositionally biased region" description="Basic and acidic residues" evidence="9">
    <location>
        <begin position="118"/>
        <end position="131"/>
    </location>
</feature>
<dbReference type="InterPro" id="IPR027417">
    <property type="entry name" value="P-loop_NTPase"/>
</dbReference>
<evidence type="ECO:0000256" key="7">
    <source>
        <dbReference type="ARBA" id="ARBA00047984"/>
    </source>
</evidence>
<keyword evidence="4 8" id="KW-0347">Helicase</keyword>
<evidence type="ECO:0000256" key="6">
    <source>
        <dbReference type="ARBA" id="ARBA00022884"/>
    </source>
</evidence>
<dbReference type="InterPro" id="IPR014001">
    <property type="entry name" value="Helicase_ATP-bd"/>
</dbReference>
<dbReference type="CDD" id="cd18787">
    <property type="entry name" value="SF2_C_DEAD"/>
    <property type="match status" value="1"/>
</dbReference>
<keyword evidence="5 8" id="KW-0067">ATP-binding</keyword>